<feature type="region of interest" description="Disordered" evidence="1">
    <location>
        <begin position="161"/>
        <end position="224"/>
    </location>
</feature>
<sequence length="403" mass="45975">MKQISLLFFLFLLLLLPEASFPQPNSSRCPLDFSVLNKFVAAAQANPSWVPSSLSNRCDYALQYLHLAQAQFLRTNSLFLIPNTSSSTSACLSSLSSLLSPPPPLLPPLRLRPPRPVPLLRLRQPHLPLRLRLPRPPLRPRRRLPRLQRLPRRLPLRLPVHRLHRLPHPTQRLPPRPRPLQPHPLQRLPLHLRRRQPQPRRPRRPLHRRLPLPPPDPPLLLPRRGWRQQHRLGLRARRGLLPPPPPPRRRILLPAPEEEGAAAEAGGGQGHQHPVARARLGGRQHQPRQVPLRGGQGRHQELLPGPHHRPRRVRERLPGGPGGRLGGRAEEVQELLRRRGRQLRARGGGDRERAPREPGRAEGVLHRDHAHGGPPEDHRLRPDEEREPPRPPLLLRGGREGQA</sequence>
<evidence type="ECO:0000313" key="5">
    <source>
        <dbReference type="Proteomes" id="UP001140949"/>
    </source>
</evidence>
<proteinExistence type="predicted"/>
<dbReference type="GO" id="GO:0016301">
    <property type="term" value="F:kinase activity"/>
    <property type="evidence" value="ECO:0007669"/>
    <property type="project" value="UniProtKB-KW"/>
</dbReference>
<organism evidence="4 5">
    <name type="scientific">Iris pallida</name>
    <name type="common">Sweet iris</name>
    <dbReference type="NCBI Taxonomy" id="29817"/>
    <lineage>
        <taxon>Eukaryota</taxon>
        <taxon>Viridiplantae</taxon>
        <taxon>Streptophyta</taxon>
        <taxon>Embryophyta</taxon>
        <taxon>Tracheophyta</taxon>
        <taxon>Spermatophyta</taxon>
        <taxon>Magnoliopsida</taxon>
        <taxon>Liliopsida</taxon>
        <taxon>Asparagales</taxon>
        <taxon>Iridaceae</taxon>
        <taxon>Iridoideae</taxon>
        <taxon>Irideae</taxon>
        <taxon>Iris</taxon>
    </lineage>
</organism>
<keyword evidence="4" id="KW-0675">Receptor</keyword>
<feature type="compositionally biased region" description="Pro residues" evidence="1">
    <location>
        <begin position="211"/>
        <end position="220"/>
    </location>
</feature>
<keyword evidence="4" id="KW-0808">Transferase</keyword>
<keyword evidence="2" id="KW-0732">Signal</keyword>
<feature type="compositionally biased region" description="Basic and acidic residues" evidence="1">
    <location>
        <begin position="347"/>
        <end position="389"/>
    </location>
</feature>
<name>A0AAX6I6A8_IRIPA</name>
<protein>
    <submittedName>
        <fullName evidence="4">LRR receptor-like serine/threonine-protein kinase RKF3</fullName>
    </submittedName>
</protein>
<evidence type="ECO:0000313" key="4">
    <source>
        <dbReference type="EMBL" id="KAJ6848453.1"/>
    </source>
</evidence>
<reference evidence="4" key="2">
    <citation type="submission" date="2023-04" db="EMBL/GenBank/DDBJ databases">
        <authorList>
            <person name="Bruccoleri R.E."/>
            <person name="Oakeley E.J."/>
            <person name="Faust A.-M."/>
            <person name="Dessus-Babus S."/>
            <person name="Altorfer M."/>
            <person name="Burckhardt D."/>
            <person name="Oertli M."/>
            <person name="Naumann U."/>
            <person name="Petersen F."/>
            <person name="Wong J."/>
        </authorList>
    </citation>
    <scope>NUCLEOTIDE SEQUENCE</scope>
    <source>
        <strain evidence="4">GSM-AAB239-AS_SAM_17_03QT</strain>
        <tissue evidence="4">Leaf</tissue>
    </source>
</reference>
<comment type="caution">
    <text evidence="4">The sequence shown here is derived from an EMBL/GenBank/DDBJ whole genome shotgun (WGS) entry which is preliminary data.</text>
</comment>
<feature type="region of interest" description="Disordered" evidence="1">
    <location>
        <begin position="281"/>
        <end position="403"/>
    </location>
</feature>
<feature type="compositionally biased region" description="Basic residues" evidence="1">
    <location>
        <begin position="190"/>
        <end position="210"/>
    </location>
</feature>
<feature type="compositionally biased region" description="Basic and acidic residues" evidence="1">
    <location>
        <begin position="327"/>
        <end position="337"/>
    </location>
</feature>
<evidence type="ECO:0000256" key="2">
    <source>
        <dbReference type="SAM" id="SignalP"/>
    </source>
</evidence>
<dbReference type="Pfam" id="PF19160">
    <property type="entry name" value="SPARK"/>
    <property type="match status" value="1"/>
</dbReference>
<keyword evidence="4" id="KW-0418">Kinase</keyword>
<feature type="domain" description="SPARK" evidence="3">
    <location>
        <begin position="25"/>
        <end position="100"/>
    </location>
</feature>
<evidence type="ECO:0000256" key="1">
    <source>
        <dbReference type="SAM" id="MobiDB-lite"/>
    </source>
</evidence>
<keyword evidence="5" id="KW-1185">Reference proteome</keyword>
<dbReference type="AlphaFoldDB" id="A0AAX6I6A8"/>
<feature type="signal peptide" evidence="2">
    <location>
        <begin position="1"/>
        <end position="22"/>
    </location>
</feature>
<gene>
    <name evidence="4" type="ORF">M6B38_274390</name>
</gene>
<feature type="chain" id="PRO_5043814124" evidence="2">
    <location>
        <begin position="23"/>
        <end position="403"/>
    </location>
</feature>
<dbReference type="InterPro" id="IPR043891">
    <property type="entry name" value="SPARK"/>
</dbReference>
<reference evidence="4" key="1">
    <citation type="journal article" date="2023" name="GigaByte">
        <title>Genome assembly of the bearded iris, Iris pallida Lam.</title>
        <authorList>
            <person name="Bruccoleri R.E."/>
            <person name="Oakeley E.J."/>
            <person name="Faust A.M.E."/>
            <person name="Altorfer M."/>
            <person name="Dessus-Babus S."/>
            <person name="Burckhardt D."/>
            <person name="Oertli M."/>
            <person name="Naumann U."/>
            <person name="Petersen F."/>
            <person name="Wong J."/>
        </authorList>
    </citation>
    <scope>NUCLEOTIDE SEQUENCE</scope>
    <source>
        <strain evidence="4">GSM-AAB239-AS_SAM_17_03QT</strain>
    </source>
</reference>
<dbReference type="Proteomes" id="UP001140949">
    <property type="component" value="Unassembled WGS sequence"/>
</dbReference>
<accession>A0AAX6I6A8</accession>
<evidence type="ECO:0000259" key="3">
    <source>
        <dbReference type="Pfam" id="PF19160"/>
    </source>
</evidence>
<feature type="compositionally biased region" description="Pro residues" evidence="1">
    <location>
        <begin position="172"/>
        <end position="182"/>
    </location>
</feature>
<dbReference type="EMBL" id="JANAVB010004600">
    <property type="protein sequence ID" value="KAJ6848453.1"/>
    <property type="molecule type" value="Genomic_DNA"/>
</dbReference>